<proteinExistence type="predicted"/>
<evidence type="ECO:0000313" key="1">
    <source>
        <dbReference type="EMBL" id="PWA11451.1"/>
    </source>
</evidence>
<dbReference type="Proteomes" id="UP000245618">
    <property type="component" value="Unassembled WGS sequence"/>
</dbReference>
<dbReference type="PROSITE" id="PS51257">
    <property type="entry name" value="PROKAR_LIPOPROTEIN"/>
    <property type="match status" value="1"/>
</dbReference>
<dbReference type="EMBL" id="QCZH01000001">
    <property type="protein sequence ID" value="PWA11451.1"/>
    <property type="molecule type" value="Genomic_DNA"/>
</dbReference>
<gene>
    <name evidence="1" type="ORF">DB891_01145</name>
</gene>
<comment type="caution">
    <text evidence="1">The sequence shown here is derived from an EMBL/GenBank/DDBJ whole genome shotgun (WGS) entry which is preliminary data.</text>
</comment>
<protein>
    <recommendedName>
        <fullName evidence="3">Nicotinic acid mononucleotide adenyltransferase</fullName>
    </recommendedName>
</protein>
<name>A0A2U1K1T6_9FLAO</name>
<dbReference type="AlphaFoldDB" id="A0A2U1K1T6"/>
<evidence type="ECO:0000313" key="2">
    <source>
        <dbReference type="Proteomes" id="UP000245618"/>
    </source>
</evidence>
<accession>A0A2U1K1T6</accession>
<dbReference type="Gene3D" id="3.90.930.1">
    <property type="match status" value="1"/>
</dbReference>
<organism evidence="1 2">
    <name type="scientific">Flavobacterium laiguense</name>
    <dbReference type="NCBI Taxonomy" id="2169409"/>
    <lineage>
        <taxon>Bacteria</taxon>
        <taxon>Pseudomonadati</taxon>
        <taxon>Bacteroidota</taxon>
        <taxon>Flavobacteriia</taxon>
        <taxon>Flavobacteriales</taxon>
        <taxon>Flavobacteriaceae</taxon>
        <taxon>Flavobacterium</taxon>
    </lineage>
</organism>
<keyword evidence="2" id="KW-1185">Reference proteome</keyword>
<sequence>MLNRKFIFTIAVIISILGCKSKTNQMINHQREGRWVTMDTLDSIYITKGKYRKNAEIGTWKYLYNGRIVKKEKYRNRVCKTTFYHPNGKIMKQGYTKLDSDANEDHWYYFGKWSFYDSKEKLDSVKIYEKENF</sequence>
<evidence type="ECO:0008006" key="3">
    <source>
        <dbReference type="Google" id="ProtNLM"/>
    </source>
</evidence>
<reference evidence="1 2" key="1">
    <citation type="submission" date="2018-04" db="EMBL/GenBank/DDBJ databases">
        <title>Flavobacterium sp. nov., isolated from glacier ice.</title>
        <authorList>
            <person name="Liu Q."/>
            <person name="Xin Y.-H."/>
        </authorList>
    </citation>
    <scope>NUCLEOTIDE SEQUENCE [LARGE SCALE GENOMIC DNA]</scope>
    <source>
        <strain evidence="1 2">LB2P30</strain>
    </source>
</reference>